<dbReference type="RefSeq" id="WP_345203342.1">
    <property type="nucleotide sequence ID" value="NZ_BAABHX010000003.1"/>
</dbReference>
<gene>
    <name evidence="3" type="ORF">GCM10023210_20820</name>
</gene>
<comment type="caution">
    <text evidence="3">The sequence shown here is derived from an EMBL/GenBank/DDBJ whole genome shotgun (WGS) entry which is preliminary data.</text>
</comment>
<keyword evidence="4" id="KW-1185">Reference proteome</keyword>
<evidence type="ECO:0000256" key="2">
    <source>
        <dbReference type="SAM" id="MobiDB-lite"/>
    </source>
</evidence>
<feature type="region of interest" description="Disordered" evidence="2">
    <location>
        <begin position="852"/>
        <end position="893"/>
    </location>
</feature>
<feature type="compositionally biased region" description="Basic and acidic residues" evidence="2">
    <location>
        <begin position="852"/>
        <end position="878"/>
    </location>
</feature>
<evidence type="ECO:0000313" key="3">
    <source>
        <dbReference type="EMBL" id="GAA5092224.1"/>
    </source>
</evidence>
<dbReference type="EMBL" id="BAABHX010000003">
    <property type="protein sequence ID" value="GAA5092224.1"/>
    <property type="molecule type" value="Genomic_DNA"/>
</dbReference>
<dbReference type="Proteomes" id="UP001500353">
    <property type="component" value="Unassembled WGS sequence"/>
</dbReference>
<accession>A0ABP9M709</accession>
<sequence length="893" mass="101401">MKKWVKKLMISLGILLVIILLANFALNIWLKTQLPNYIKNNTDYKVSYKLLEVDLMSGNILSTGITVNSKNPQNVNVIGLQGTIDTLKISRFGIYDAIFNKQISSSDLLLSKPHLNIILAKPVDTKTGKKRNPVKFENIRINEGNISIFRHTKQKFFSVQDLNLYVENLQMTEESVEDKLPVVFDKYDIKGKNFFVQPDNVYALKISAIQTSNGRMSIDNFQLIPLMSFDQFKKYYPKKNKLFQFNIQKMEFTDIVLKKNKVSLANANFYNSDLLVYTTNAVPIKAKKPLNFQLNLEDVKLNNATVQVMKPDGKKLLYAEKLNLNINELRFDKETREEMIPVGYKNFQFSGQNILYSNHQDFNIGSLTLNPKKGELRNISAVPNGSSKGKTSMDLTTNYIGFNINKWEFIDKKLNLDVKDVFVDNVKGTIKAGEVKDNKKPNLAGIQFPILIRKVTLKNSNITYDKGNQLLIFNDLNATINDIQLTSKPDNSGMAVNVKDYFVTTKNFAYKTQFYNMTVGFLKLNKNNIQISQFAMKPLVSRAQFIKMIPVERDLYDIKANQITADGNWDLFSQNKSINASNVTIQSADANIFRSKIPNDDPKEKLLYSALLRSIKIPMNISNLNLKNSILVYEEDTPESAGPGKLTFSNFNMNVKNLNSAKAKGKPTRVDIKINCSFMNLAPLSVNWNFDVADRRDIFNISGRATNLPAQGINPFIRPYLHVTATGTIQEMLFNFKGNPRGLNGSFNLRHKDLKIAILDKNNQEKKGFLTAVANLLVKTDSGKLPEDVQVEDVERDPTKSFFNLFWKGIEQGLKKTLIGINIDKAKKTVDNAKTTVKEVKKDVKGMKQSVKEIGKEIKKTSNETNKEQPKEGKEKKGFLKGIFNKKEKSETE</sequence>
<evidence type="ECO:0008006" key="5">
    <source>
        <dbReference type="Google" id="ProtNLM"/>
    </source>
</evidence>
<proteinExistence type="predicted"/>
<organism evidence="3 4">
    <name type="scientific">Chryseobacterium ginsengisoli</name>
    <dbReference type="NCBI Taxonomy" id="363853"/>
    <lineage>
        <taxon>Bacteria</taxon>
        <taxon>Pseudomonadati</taxon>
        <taxon>Bacteroidota</taxon>
        <taxon>Flavobacteriia</taxon>
        <taxon>Flavobacteriales</taxon>
        <taxon>Weeksellaceae</taxon>
        <taxon>Chryseobacterium group</taxon>
        <taxon>Chryseobacterium</taxon>
    </lineage>
</organism>
<protein>
    <recommendedName>
        <fullName evidence="5">AsmA-like C-terminal domain-containing protein</fullName>
    </recommendedName>
</protein>
<reference evidence="4" key="1">
    <citation type="journal article" date="2019" name="Int. J. Syst. Evol. Microbiol.">
        <title>The Global Catalogue of Microorganisms (GCM) 10K type strain sequencing project: providing services to taxonomists for standard genome sequencing and annotation.</title>
        <authorList>
            <consortium name="The Broad Institute Genomics Platform"/>
            <consortium name="The Broad Institute Genome Sequencing Center for Infectious Disease"/>
            <person name="Wu L."/>
            <person name="Ma J."/>
        </authorList>
    </citation>
    <scope>NUCLEOTIDE SEQUENCE [LARGE SCALE GENOMIC DNA]</scope>
    <source>
        <strain evidence="4">JCM 18019</strain>
    </source>
</reference>
<keyword evidence="1" id="KW-0175">Coiled coil</keyword>
<feature type="coiled-coil region" evidence="1">
    <location>
        <begin position="823"/>
        <end position="850"/>
    </location>
</feature>
<name>A0ABP9M709_9FLAO</name>
<evidence type="ECO:0000256" key="1">
    <source>
        <dbReference type="SAM" id="Coils"/>
    </source>
</evidence>
<evidence type="ECO:0000313" key="4">
    <source>
        <dbReference type="Proteomes" id="UP001500353"/>
    </source>
</evidence>